<dbReference type="GO" id="GO:0006281">
    <property type="term" value="P:DNA repair"/>
    <property type="evidence" value="ECO:0007669"/>
    <property type="project" value="InterPro"/>
</dbReference>
<evidence type="ECO:0000313" key="4">
    <source>
        <dbReference type="Proteomes" id="UP000008461"/>
    </source>
</evidence>
<dbReference type="eggNOG" id="COG0758">
    <property type="taxonomic scope" value="Bacteria"/>
</dbReference>
<dbReference type="Pfam" id="PF14520">
    <property type="entry name" value="HHH_5"/>
    <property type="match status" value="1"/>
</dbReference>
<dbReference type="PANTHER" id="PTHR43022:SF1">
    <property type="entry name" value="PROTEIN SMF"/>
    <property type="match status" value="1"/>
</dbReference>
<dbReference type="OrthoDB" id="9785707at2"/>
<dbReference type="eggNOG" id="COG1948">
    <property type="taxonomic scope" value="Bacteria"/>
</dbReference>
<evidence type="ECO:0000313" key="3">
    <source>
        <dbReference type="EMBL" id="AEE52073.1"/>
    </source>
</evidence>
<sequence length="364" mass="40714">MEHLFYQIALTKIPKVGPVTARTLVSYCGSPQEVFLSSTKSLLKIPGIGGQLTQQIKSEEPLRAAEKELLHLEKQNIAALFYLDEHYPSRLKHYPDSPLIVYHKGSSNLNASRIVAIVGTRKPTVQGTTFCEEFLEQIAPYEPLIISGLAYGIDICAHRKALELKLPTVGVLAHGLAHLYPPTHRSVAQRMLENGGIITEYGFETNAEKEHFPLRNRIIAGMCDALLVVETARYGGSIITANFANEYNKDVFAVPGRVKDPFSAGCNELIKNNQAHLLESAEDLVRMLRWDLGAFRYGVQQQLFTELSVEEKNIVNLLRHDEEKDIDALTYLSQKSNSEMATLLLELEFKGVIRALPGKRYVLV</sequence>
<reference evidence="3 4" key="1">
    <citation type="journal article" date="2011" name="Stand. Genomic Sci.">
        <title>Complete genome sequence of Haliscomenobacter hydrossis type strain (O).</title>
        <authorList>
            <consortium name="US DOE Joint Genome Institute (JGI-PGF)"/>
            <person name="Daligault H."/>
            <person name="Lapidus A."/>
            <person name="Zeytun A."/>
            <person name="Nolan M."/>
            <person name="Lucas S."/>
            <person name="Del Rio T.G."/>
            <person name="Tice H."/>
            <person name="Cheng J.F."/>
            <person name="Tapia R."/>
            <person name="Han C."/>
            <person name="Goodwin L."/>
            <person name="Pitluck S."/>
            <person name="Liolios K."/>
            <person name="Pagani I."/>
            <person name="Ivanova N."/>
            <person name="Huntemann M."/>
            <person name="Mavromatis K."/>
            <person name="Mikhailova N."/>
            <person name="Pati A."/>
            <person name="Chen A."/>
            <person name="Palaniappan K."/>
            <person name="Land M."/>
            <person name="Hauser L."/>
            <person name="Brambilla E.M."/>
            <person name="Rohde M."/>
            <person name="Verbarg S."/>
            <person name="Goker M."/>
            <person name="Bristow J."/>
            <person name="Eisen J.A."/>
            <person name="Markowitz V."/>
            <person name="Hugenholtz P."/>
            <person name="Kyrpides N.C."/>
            <person name="Klenk H.P."/>
            <person name="Woyke T."/>
        </authorList>
    </citation>
    <scope>NUCLEOTIDE SEQUENCE [LARGE SCALE GENOMIC DNA]</scope>
    <source>
        <strain evidence="4">ATCC 27775 / DSM 1100 / LMG 10767 / O</strain>
    </source>
</reference>
<dbReference type="InterPro" id="IPR010994">
    <property type="entry name" value="RuvA_2-like"/>
</dbReference>
<dbReference type="PANTHER" id="PTHR43022">
    <property type="entry name" value="PROTEIN SMF"/>
    <property type="match status" value="1"/>
</dbReference>
<dbReference type="AlphaFoldDB" id="F4L5W3"/>
<dbReference type="STRING" id="760192.Halhy_4228"/>
<evidence type="ECO:0000259" key="2">
    <source>
        <dbReference type="SMART" id="SM00278"/>
    </source>
</evidence>
<dbReference type="InterPro" id="IPR057666">
    <property type="entry name" value="DrpA_SLOG"/>
</dbReference>
<gene>
    <name evidence="3" type="ordered locus">Halhy_4228</name>
</gene>
<dbReference type="NCBIfam" id="TIGR00732">
    <property type="entry name" value="dprA"/>
    <property type="match status" value="1"/>
</dbReference>
<organism evidence="3 4">
    <name type="scientific">Haliscomenobacter hydrossis (strain ATCC 27775 / DSM 1100 / LMG 10767 / O)</name>
    <dbReference type="NCBI Taxonomy" id="760192"/>
    <lineage>
        <taxon>Bacteria</taxon>
        <taxon>Pseudomonadati</taxon>
        <taxon>Bacteroidota</taxon>
        <taxon>Saprospiria</taxon>
        <taxon>Saprospirales</taxon>
        <taxon>Haliscomenobacteraceae</taxon>
        <taxon>Haliscomenobacter</taxon>
    </lineage>
</organism>
<reference key="2">
    <citation type="submission" date="2011-04" db="EMBL/GenBank/DDBJ databases">
        <title>Complete sequence of chromosome of Haliscomenobacter hydrossis DSM 1100.</title>
        <authorList>
            <consortium name="US DOE Joint Genome Institute (JGI-PGF)"/>
            <person name="Lucas S."/>
            <person name="Han J."/>
            <person name="Lapidus A."/>
            <person name="Bruce D."/>
            <person name="Goodwin L."/>
            <person name="Pitluck S."/>
            <person name="Peters L."/>
            <person name="Kyrpides N."/>
            <person name="Mavromatis K."/>
            <person name="Ivanova N."/>
            <person name="Ovchinnikova G."/>
            <person name="Pagani I."/>
            <person name="Daligault H."/>
            <person name="Detter J.C."/>
            <person name="Han C."/>
            <person name="Land M."/>
            <person name="Hauser L."/>
            <person name="Markowitz V."/>
            <person name="Cheng J.-F."/>
            <person name="Hugenholtz P."/>
            <person name="Woyke T."/>
            <person name="Wu D."/>
            <person name="Verbarg S."/>
            <person name="Frueling A."/>
            <person name="Brambilla E."/>
            <person name="Klenk H.-P."/>
            <person name="Eisen J.A."/>
        </authorList>
    </citation>
    <scope>NUCLEOTIDE SEQUENCE</scope>
    <source>
        <strain>DSM 1100</strain>
    </source>
</reference>
<protein>
    <submittedName>
        <fullName evidence="3">DNA protecting protein DprA</fullName>
    </submittedName>
</protein>
<feature type="domain" description="Helix-hairpin-helix DNA-binding motif class 1" evidence="2">
    <location>
        <begin position="40"/>
        <end position="59"/>
    </location>
</feature>
<dbReference type="SUPFAM" id="SSF47781">
    <property type="entry name" value="RuvA domain 2-like"/>
    <property type="match status" value="1"/>
</dbReference>
<dbReference type="KEGG" id="hhy:Halhy_4228"/>
<accession>F4L5W3</accession>
<name>F4L5W3_HALH1</name>
<dbReference type="Gene3D" id="3.40.50.450">
    <property type="match status" value="1"/>
</dbReference>
<dbReference type="SUPFAM" id="SSF102405">
    <property type="entry name" value="MCP/YpsA-like"/>
    <property type="match status" value="1"/>
</dbReference>
<dbReference type="Gene3D" id="1.10.10.10">
    <property type="entry name" value="Winged helix-like DNA-binding domain superfamily/Winged helix DNA-binding domain"/>
    <property type="match status" value="1"/>
</dbReference>
<dbReference type="GO" id="GO:0009294">
    <property type="term" value="P:DNA-mediated transformation"/>
    <property type="evidence" value="ECO:0007669"/>
    <property type="project" value="InterPro"/>
</dbReference>
<evidence type="ECO:0000256" key="1">
    <source>
        <dbReference type="ARBA" id="ARBA00006525"/>
    </source>
</evidence>
<dbReference type="GO" id="GO:0003677">
    <property type="term" value="F:DNA binding"/>
    <property type="evidence" value="ECO:0007669"/>
    <property type="project" value="InterPro"/>
</dbReference>
<dbReference type="Pfam" id="PF17782">
    <property type="entry name" value="WHD_DprA"/>
    <property type="match status" value="1"/>
</dbReference>
<dbReference type="InterPro" id="IPR003583">
    <property type="entry name" value="Hlx-hairpin-Hlx_DNA-bd_motif"/>
</dbReference>
<dbReference type="SMART" id="SM00278">
    <property type="entry name" value="HhH1"/>
    <property type="match status" value="2"/>
</dbReference>
<dbReference type="Proteomes" id="UP000008461">
    <property type="component" value="Chromosome"/>
</dbReference>
<dbReference type="InterPro" id="IPR041614">
    <property type="entry name" value="DprA_WH"/>
</dbReference>
<comment type="similarity">
    <text evidence="1">Belongs to the DprA/Smf family.</text>
</comment>
<dbReference type="InterPro" id="IPR036388">
    <property type="entry name" value="WH-like_DNA-bd_sf"/>
</dbReference>
<dbReference type="Pfam" id="PF02481">
    <property type="entry name" value="DNA_processg_A"/>
    <property type="match status" value="1"/>
</dbReference>
<dbReference type="HOGENOM" id="CLU_029601_0_3_10"/>
<dbReference type="RefSeq" id="WP_013766611.1">
    <property type="nucleotide sequence ID" value="NC_015510.1"/>
</dbReference>
<keyword evidence="4" id="KW-1185">Reference proteome</keyword>
<feature type="domain" description="Helix-hairpin-helix DNA-binding motif class 1" evidence="2">
    <location>
        <begin position="8"/>
        <end position="27"/>
    </location>
</feature>
<dbReference type="EMBL" id="CP002691">
    <property type="protein sequence ID" value="AEE52073.1"/>
    <property type="molecule type" value="Genomic_DNA"/>
</dbReference>
<dbReference type="InterPro" id="IPR003488">
    <property type="entry name" value="DprA"/>
</dbReference>
<proteinExistence type="inferred from homology"/>